<accession>A0A928BUB3</accession>
<name>A0A928BUB3_XYLRU</name>
<dbReference type="AlphaFoldDB" id="A0A928BUB3"/>
<dbReference type="EMBL" id="SUYD01000012">
    <property type="protein sequence ID" value="MBE6266771.1"/>
    <property type="molecule type" value="Genomic_DNA"/>
</dbReference>
<sequence length="82" mass="9277">MASEPAAAETSVASTSADGITAVHDWIDDMDWDKYPIIGPSSEAEAIESIDKFEENLKNGQVHWTSSEEFDRQLFEEFPWLR</sequence>
<comment type="caution">
    <text evidence="1">The sequence shown here is derived from an EMBL/GenBank/DDBJ whole genome shotgun (WGS) entry which is preliminary data.</text>
</comment>
<dbReference type="Proteomes" id="UP000763088">
    <property type="component" value="Unassembled WGS sequence"/>
</dbReference>
<organism evidence="1 2">
    <name type="scientific">Xylanibacter ruminicola</name>
    <name type="common">Prevotella ruminicola</name>
    <dbReference type="NCBI Taxonomy" id="839"/>
    <lineage>
        <taxon>Bacteria</taxon>
        <taxon>Pseudomonadati</taxon>
        <taxon>Bacteroidota</taxon>
        <taxon>Bacteroidia</taxon>
        <taxon>Bacteroidales</taxon>
        <taxon>Prevotellaceae</taxon>
        <taxon>Xylanibacter</taxon>
    </lineage>
</organism>
<reference evidence="1" key="1">
    <citation type="submission" date="2019-04" db="EMBL/GenBank/DDBJ databases">
        <title>Evolution of Biomass-Degrading Anaerobic Consortia Revealed by Metagenomics.</title>
        <authorList>
            <person name="Peng X."/>
        </authorList>
    </citation>
    <scope>NUCLEOTIDE SEQUENCE</scope>
    <source>
        <strain evidence="1">SIG141</strain>
    </source>
</reference>
<gene>
    <name evidence="1" type="ORF">E7102_09930</name>
</gene>
<proteinExistence type="predicted"/>
<protein>
    <submittedName>
        <fullName evidence="1">Uncharacterized protein</fullName>
    </submittedName>
</protein>
<evidence type="ECO:0000313" key="1">
    <source>
        <dbReference type="EMBL" id="MBE6266771.1"/>
    </source>
</evidence>
<evidence type="ECO:0000313" key="2">
    <source>
        <dbReference type="Proteomes" id="UP000763088"/>
    </source>
</evidence>